<proteinExistence type="predicted"/>
<dbReference type="Pfam" id="PF09423">
    <property type="entry name" value="PhoD"/>
    <property type="match status" value="1"/>
</dbReference>
<reference evidence="4" key="1">
    <citation type="submission" date="2020-05" db="EMBL/GenBank/DDBJ databases">
        <title>Phylogenomic resolution of chytrid fungi.</title>
        <authorList>
            <person name="Stajich J.E."/>
            <person name="Amses K."/>
            <person name="Simmons R."/>
            <person name="Seto K."/>
            <person name="Myers J."/>
            <person name="Bonds A."/>
            <person name="Quandt C.A."/>
            <person name="Barry K."/>
            <person name="Liu P."/>
            <person name="Grigoriev I."/>
            <person name="Longcore J.E."/>
            <person name="James T.Y."/>
        </authorList>
    </citation>
    <scope>NUCLEOTIDE SEQUENCE</scope>
    <source>
        <strain evidence="4">JEL0379</strain>
    </source>
</reference>
<feature type="signal peptide" evidence="1">
    <location>
        <begin position="1"/>
        <end position="16"/>
    </location>
</feature>
<dbReference type="AlphaFoldDB" id="A0AAD5TFD7"/>
<dbReference type="Pfam" id="PF16655">
    <property type="entry name" value="PhoD_N"/>
    <property type="match status" value="1"/>
</dbReference>
<dbReference type="InterPro" id="IPR052900">
    <property type="entry name" value="Phospholipid_Metab_Enz"/>
</dbReference>
<evidence type="ECO:0000313" key="4">
    <source>
        <dbReference type="EMBL" id="KAJ3174856.1"/>
    </source>
</evidence>
<dbReference type="CDD" id="cd07389">
    <property type="entry name" value="MPP_PhoD"/>
    <property type="match status" value="1"/>
</dbReference>
<dbReference type="PROSITE" id="PS51257">
    <property type="entry name" value="PROKAR_LIPOPROTEIN"/>
    <property type="match status" value="1"/>
</dbReference>
<feature type="domain" description="Phospholipase D N-terminal" evidence="3">
    <location>
        <begin position="68"/>
        <end position="155"/>
    </location>
</feature>
<evidence type="ECO:0000313" key="5">
    <source>
        <dbReference type="Proteomes" id="UP001212152"/>
    </source>
</evidence>
<dbReference type="Gene3D" id="3.60.21.70">
    <property type="entry name" value="PhoD-like phosphatase"/>
    <property type="match status" value="1"/>
</dbReference>
<feature type="chain" id="PRO_5042063617" description="Alkaline phosphatase D" evidence="1">
    <location>
        <begin position="17"/>
        <end position="544"/>
    </location>
</feature>
<evidence type="ECO:0008006" key="6">
    <source>
        <dbReference type="Google" id="ProtNLM"/>
    </source>
</evidence>
<protein>
    <recommendedName>
        <fullName evidence="6">Alkaline phosphatase D</fullName>
    </recommendedName>
</protein>
<dbReference type="PANTHER" id="PTHR43606:SF7">
    <property type="entry name" value="PHOSPHATASE, PUTATIVE (AFU_ORTHOLOGUE AFUA_6G08710)-RELATED"/>
    <property type="match status" value="1"/>
</dbReference>
<dbReference type="InterPro" id="IPR038607">
    <property type="entry name" value="PhoD-like_sf"/>
</dbReference>
<comment type="caution">
    <text evidence="4">The sequence shown here is derived from an EMBL/GenBank/DDBJ whole genome shotgun (WGS) entry which is preliminary data.</text>
</comment>
<gene>
    <name evidence="4" type="ORF">HDU87_006648</name>
</gene>
<accession>A0AAD5TFD7</accession>
<sequence>MRIAFLSLLLASAACALPAATTAGPANNLAFDSPIVNHPYLAVKRPSAPAKQHSFAAAAAAPDASFHHGVASGDPLSDAVILWTKVTSNASEVSVSYQVAADAAFATIVSAGTVATNADVDFTVKLDITGLLPATTYFYRFTSGASVSPTGKTHTIPTADTDLASYKLAVVSCSNLPAGFFNAYAAIAKRTDVDLVLHVGDYIYEYQNGKYGDGTSMGRIPQPNVELSTLSDYRTRHAQYKTDVDLQAAHLAYPWVTVWDDHEFADDSWIGGAEGTKPGLPGPWEPRKLAAMRAYFEYMPIRAALIDGVGKIYRNFQVGKLFDLTMLDTRMSGREKTDIKDSSIVNAPNRTIMGFPQEKWFNDQLSASKARGAQWRMVGNQVTFAPTRVLFDSIMVLPPDSWDDYPANRKRVMDYITGNQIQNVVMLTGDIHTGLAFDVPYSSTKYTRSSGKGSALVEFVGASVTSDGMSFLQSTALYVALPHLKYANGRKHGYMLVSIDKQRVNTEWHVMSTIAARDFSDKVDAVMETASGSGHITYKHISIF</sequence>
<keyword evidence="5" id="KW-1185">Reference proteome</keyword>
<evidence type="ECO:0000259" key="2">
    <source>
        <dbReference type="Pfam" id="PF09423"/>
    </source>
</evidence>
<dbReference type="Proteomes" id="UP001212152">
    <property type="component" value="Unassembled WGS sequence"/>
</dbReference>
<dbReference type="InterPro" id="IPR032093">
    <property type="entry name" value="PhoD_N"/>
</dbReference>
<name>A0AAD5TFD7_9FUNG</name>
<dbReference type="EMBL" id="JADGJQ010000059">
    <property type="protein sequence ID" value="KAJ3174856.1"/>
    <property type="molecule type" value="Genomic_DNA"/>
</dbReference>
<dbReference type="InterPro" id="IPR029052">
    <property type="entry name" value="Metallo-depent_PP-like"/>
</dbReference>
<organism evidence="4 5">
    <name type="scientific">Geranomyces variabilis</name>
    <dbReference type="NCBI Taxonomy" id="109894"/>
    <lineage>
        <taxon>Eukaryota</taxon>
        <taxon>Fungi</taxon>
        <taxon>Fungi incertae sedis</taxon>
        <taxon>Chytridiomycota</taxon>
        <taxon>Chytridiomycota incertae sedis</taxon>
        <taxon>Chytridiomycetes</taxon>
        <taxon>Spizellomycetales</taxon>
        <taxon>Powellomycetaceae</taxon>
        <taxon>Geranomyces</taxon>
    </lineage>
</organism>
<dbReference type="InterPro" id="IPR018946">
    <property type="entry name" value="PhoD-like_MPP"/>
</dbReference>
<keyword evidence="1" id="KW-0732">Signal</keyword>
<dbReference type="Gene3D" id="2.60.40.380">
    <property type="entry name" value="Purple acid phosphatase-like, N-terminal"/>
    <property type="match status" value="1"/>
</dbReference>
<dbReference type="SUPFAM" id="SSF56300">
    <property type="entry name" value="Metallo-dependent phosphatases"/>
    <property type="match status" value="1"/>
</dbReference>
<dbReference type="PANTHER" id="PTHR43606">
    <property type="entry name" value="PHOSPHATASE, PUTATIVE (AFU_ORTHOLOGUE AFUA_6G08710)-RELATED"/>
    <property type="match status" value="1"/>
</dbReference>
<evidence type="ECO:0000259" key="3">
    <source>
        <dbReference type="Pfam" id="PF16655"/>
    </source>
</evidence>
<evidence type="ECO:0000256" key="1">
    <source>
        <dbReference type="SAM" id="SignalP"/>
    </source>
</evidence>
<feature type="domain" description="PhoD-like phosphatase metallophosphatase" evidence="2">
    <location>
        <begin position="168"/>
        <end position="508"/>
    </location>
</feature>